<sequence>MGWRLQGPGIPVNEIYVVRGLPSGFDHQWANNLANFLGVWTFSSAHLPRSWVFHVQHASCTPRSSDMYVAVKGGETAILNSYKLLAAQRRGDTKHPELTVTRSASSSSCRWNRVMTEGSVYDPELAAAGHQTSQRRSGGKPSFYCAPIAPPLPGWAAPVLWKRPTCNWTAVSRPPSRTCRWPGAGPHLRLHAAAARLQLASRSSNSGSRS</sequence>
<proteinExistence type="predicted"/>
<protein>
    <submittedName>
        <fullName evidence="1">Uncharacterized protein</fullName>
    </submittedName>
</protein>
<dbReference type="GO" id="GO:0019634">
    <property type="term" value="P:organic phosphonate metabolic process"/>
    <property type="evidence" value="ECO:0007669"/>
    <property type="project" value="InterPro"/>
</dbReference>
<organism evidence="1 2">
    <name type="scientific">Daphnia sinensis</name>
    <dbReference type="NCBI Taxonomy" id="1820382"/>
    <lineage>
        <taxon>Eukaryota</taxon>
        <taxon>Metazoa</taxon>
        <taxon>Ecdysozoa</taxon>
        <taxon>Arthropoda</taxon>
        <taxon>Crustacea</taxon>
        <taxon>Branchiopoda</taxon>
        <taxon>Diplostraca</taxon>
        <taxon>Cladocera</taxon>
        <taxon>Anomopoda</taxon>
        <taxon>Daphniidae</taxon>
        <taxon>Daphnia</taxon>
        <taxon>Daphnia similis group</taxon>
    </lineage>
</organism>
<reference evidence="1" key="1">
    <citation type="submission" date="2022-05" db="EMBL/GenBank/DDBJ databases">
        <title>A multi-omics perspective on studying reproductive biology in Daphnia sinensis.</title>
        <authorList>
            <person name="Jia J."/>
        </authorList>
    </citation>
    <scope>NUCLEOTIDE SEQUENCE</scope>
    <source>
        <strain evidence="1">WSL</strain>
    </source>
</reference>
<gene>
    <name evidence="1" type="ORF">GHT06_006640</name>
</gene>
<dbReference type="InterPro" id="IPR008773">
    <property type="entry name" value="PhnI"/>
</dbReference>
<dbReference type="Pfam" id="PF05861">
    <property type="entry name" value="PhnI"/>
    <property type="match status" value="1"/>
</dbReference>
<evidence type="ECO:0000313" key="2">
    <source>
        <dbReference type="Proteomes" id="UP000820818"/>
    </source>
</evidence>
<comment type="caution">
    <text evidence="1">The sequence shown here is derived from an EMBL/GenBank/DDBJ whole genome shotgun (WGS) entry which is preliminary data.</text>
</comment>
<keyword evidence="2" id="KW-1185">Reference proteome</keyword>
<dbReference type="EMBL" id="WJBH02000346">
    <property type="protein sequence ID" value="KAI9549197.1"/>
    <property type="molecule type" value="Genomic_DNA"/>
</dbReference>
<dbReference type="AlphaFoldDB" id="A0AAD5PKG8"/>
<name>A0AAD5PKG8_9CRUS</name>
<dbReference type="Proteomes" id="UP000820818">
    <property type="component" value="Unassembled WGS sequence"/>
</dbReference>
<evidence type="ECO:0000313" key="1">
    <source>
        <dbReference type="EMBL" id="KAI9549197.1"/>
    </source>
</evidence>
<accession>A0AAD5PKG8</accession>